<evidence type="ECO:0000313" key="2">
    <source>
        <dbReference type="Proteomes" id="UP001164539"/>
    </source>
</evidence>
<comment type="caution">
    <text evidence="1">The sequence shown here is derived from an EMBL/GenBank/DDBJ whole genome shotgun (WGS) entry which is preliminary data.</text>
</comment>
<dbReference type="Proteomes" id="UP001164539">
    <property type="component" value="Chromosome 13"/>
</dbReference>
<reference evidence="1 2" key="1">
    <citation type="journal article" date="2023" name="Science">
        <title>Complex scaffold remodeling in plant triterpene biosynthesis.</title>
        <authorList>
            <person name="De La Pena R."/>
            <person name="Hodgson H."/>
            <person name="Liu J.C."/>
            <person name="Stephenson M.J."/>
            <person name="Martin A.C."/>
            <person name="Owen C."/>
            <person name="Harkess A."/>
            <person name="Leebens-Mack J."/>
            <person name="Jimenez L.E."/>
            <person name="Osbourn A."/>
            <person name="Sattely E.S."/>
        </authorList>
    </citation>
    <scope>NUCLEOTIDE SEQUENCE [LARGE SCALE GENOMIC DNA]</scope>
    <source>
        <strain evidence="2">cv. JPN11</strain>
        <tissue evidence="1">Leaf</tissue>
    </source>
</reference>
<accession>A0ACC1WWM2</accession>
<evidence type="ECO:0000313" key="1">
    <source>
        <dbReference type="EMBL" id="KAJ4703316.1"/>
    </source>
</evidence>
<sequence>MNLPKLLLYLLLIFHSFYSSVSTDTITSNKPIKDGDVIVSNGKIFALGFFSLSNQEKRYVGIWYNQISPKTIVWVANRDDAISDKSGILSINSDGNLVLHKRNQTLPVWHTNVSDAAADHIIAQLLDSGNLVLLRNDSRDTLWQSFDHPTDTMLPNMKLGWEKRTGLNIYLTSWKSPDDPGTGNCSYGIDLSGFPQVISYKGNAKWWRTGSWTGQRLSGVPEMSKYYIYNSSFVDNQDEVFVNSGLTEPSILSRLIANESGFIQRFTWINETQRWIGLWTAPREQCDSYGHCGPNGNCNPYRRNDDFECTCLPGFVPKSPEAWFLRDGTGGCKRKPGVSTCQNGEGFVKVEAVKVPDTAVAHVDMSLGLKACEEKCLRNCSCLAYASAYADINGGIGCLTYYGDLVDTRTYINSGQDLYLRIDAAELAAYAQKNSKRNQAREKRLVIIIVSIVLGVLLLASCYYYLCRRQVRKGEKKRQRRPELSFFSSTAGFSHHNVSDANSNGSAENADVTLFELRDVFAATDNFASSKKLGQGGFGLVYKGKLPNGQEIAVKRLSTTSGQGILEFKNEVLLIAKFQHRNLVRLLGCCIEEDEKMLIYEFMPNKSLDYFIFDESRKPLLDWTKRFDIILGIARGILYLHQDSRLRIVHRDLKASNILLDEEMRPKISDFGTARIFGGDQTQENTNKVVGTFGYMAPEYVLHGIFSMKSDVFSFGVLILEIITGKKNGSFFPDDPFSNLIKYAWELWRDGEALYIVDSSIADSCPAHEVLRCIHIGLLCVQDDARDRPTMSTAVFMLSNETPLPCPKQSTFVIRRAHDKPDSYIMGTRSSINELTTTTFTAR</sequence>
<name>A0ACC1WWM2_MELAZ</name>
<keyword evidence="2" id="KW-1185">Reference proteome</keyword>
<organism evidence="1 2">
    <name type="scientific">Melia azedarach</name>
    <name type="common">Chinaberry tree</name>
    <dbReference type="NCBI Taxonomy" id="155640"/>
    <lineage>
        <taxon>Eukaryota</taxon>
        <taxon>Viridiplantae</taxon>
        <taxon>Streptophyta</taxon>
        <taxon>Embryophyta</taxon>
        <taxon>Tracheophyta</taxon>
        <taxon>Spermatophyta</taxon>
        <taxon>Magnoliopsida</taxon>
        <taxon>eudicotyledons</taxon>
        <taxon>Gunneridae</taxon>
        <taxon>Pentapetalae</taxon>
        <taxon>rosids</taxon>
        <taxon>malvids</taxon>
        <taxon>Sapindales</taxon>
        <taxon>Meliaceae</taxon>
        <taxon>Melia</taxon>
    </lineage>
</organism>
<gene>
    <name evidence="1" type="ORF">OWV82_023241</name>
</gene>
<dbReference type="EMBL" id="CM051406">
    <property type="protein sequence ID" value="KAJ4703316.1"/>
    <property type="molecule type" value="Genomic_DNA"/>
</dbReference>
<protein>
    <submittedName>
        <fullName evidence="1">Receptor-like kinase</fullName>
    </submittedName>
</protein>
<proteinExistence type="predicted"/>